<dbReference type="InterPro" id="IPR029024">
    <property type="entry name" value="TerB-like"/>
</dbReference>
<dbReference type="Proteomes" id="UP000278398">
    <property type="component" value="Unassembled WGS sequence"/>
</dbReference>
<dbReference type="OrthoDB" id="5459344at2"/>
<organism evidence="2 3">
    <name type="scientific">Aquibium carbonis</name>
    <dbReference type="NCBI Taxonomy" id="2495581"/>
    <lineage>
        <taxon>Bacteria</taxon>
        <taxon>Pseudomonadati</taxon>
        <taxon>Pseudomonadota</taxon>
        <taxon>Alphaproteobacteria</taxon>
        <taxon>Hyphomicrobiales</taxon>
        <taxon>Phyllobacteriaceae</taxon>
        <taxon>Aquibium</taxon>
    </lineage>
</organism>
<dbReference type="RefSeq" id="WP_126702237.1">
    <property type="nucleotide sequence ID" value="NZ_RWKW01000108.1"/>
</dbReference>
<name>A0A3R9YN97_9HYPH</name>
<sequence length="249" mass="25894">MFDPKKLLNDLLGSQIPGMEGTVRDKAGQATQMAKDNPIATGALAAILLGTGTGRAIGGSALKLGGLAAVASLAYKAYQDYQGGQAPAGPVGSPTELLPPPANTGFDPAEAPQGEAEFTLSLVRAMIAAARADGHIDDTERARIADRLKLAGMDTEAEAYLIEELKRPVDIDSIVGAAKTEAQRVELYTASRLAIEPETRAERGYLDMLAGRLKLPDALVDHIEATVSEAKVPVAASADANAPAPKSPW</sequence>
<protein>
    <submittedName>
        <fullName evidence="2">Tellurite resistance TerB family protein</fullName>
    </submittedName>
</protein>
<proteinExistence type="predicted"/>
<dbReference type="Gene3D" id="1.10.3680.10">
    <property type="entry name" value="TerB-like"/>
    <property type="match status" value="1"/>
</dbReference>
<reference evidence="2 3" key="1">
    <citation type="submission" date="2018-12" db="EMBL/GenBank/DDBJ databases">
        <title>Mesorhizobium carbonis sp. nov., isolated from coal mine water.</title>
        <authorList>
            <person name="Xin W."/>
            <person name="Xu Z."/>
            <person name="Xiang F."/>
            <person name="Zhang J."/>
            <person name="Xi L."/>
            <person name="Liu J."/>
        </authorList>
    </citation>
    <scope>NUCLEOTIDE SEQUENCE [LARGE SCALE GENOMIC DNA]</scope>
    <source>
        <strain evidence="2 3">B2.3</strain>
    </source>
</reference>
<evidence type="ECO:0000313" key="3">
    <source>
        <dbReference type="Proteomes" id="UP000278398"/>
    </source>
</evidence>
<dbReference type="SUPFAM" id="SSF158682">
    <property type="entry name" value="TerB-like"/>
    <property type="match status" value="1"/>
</dbReference>
<accession>A0A3R9YN97</accession>
<evidence type="ECO:0000256" key="1">
    <source>
        <dbReference type="SAM" id="MobiDB-lite"/>
    </source>
</evidence>
<dbReference type="AlphaFoldDB" id="A0A3R9YN97"/>
<dbReference type="Pfam" id="PF04391">
    <property type="entry name" value="DUF533"/>
    <property type="match status" value="1"/>
</dbReference>
<keyword evidence="3" id="KW-1185">Reference proteome</keyword>
<dbReference type="CDD" id="cd07178">
    <property type="entry name" value="terB_like_YebE"/>
    <property type="match status" value="1"/>
</dbReference>
<dbReference type="InterPro" id="IPR007486">
    <property type="entry name" value="YebE"/>
</dbReference>
<gene>
    <name evidence="2" type="ORF">EJC49_22825</name>
</gene>
<evidence type="ECO:0000313" key="2">
    <source>
        <dbReference type="EMBL" id="RST83121.1"/>
    </source>
</evidence>
<feature type="region of interest" description="Disordered" evidence="1">
    <location>
        <begin position="84"/>
        <end position="109"/>
    </location>
</feature>
<dbReference type="EMBL" id="RWKW01000108">
    <property type="protein sequence ID" value="RST83121.1"/>
    <property type="molecule type" value="Genomic_DNA"/>
</dbReference>
<comment type="caution">
    <text evidence="2">The sequence shown here is derived from an EMBL/GenBank/DDBJ whole genome shotgun (WGS) entry which is preliminary data.</text>
</comment>